<dbReference type="Proteomes" id="UP000320386">
    <property type="component" value="Chromosome"/>
</dbReference>
<organism evidence="1 2">
    <name type="scientific">Mucisphaera calidilacus</name>
    <dbReference type="NCBI Taxonomy" id="2527982"/>
    <lineage>
        <taxon>Bacteria</taxon>
        <taxon>Pseudomonadati</taxon>
        <taxon>Planctomycetota</taxon>
        <taxon>Phycisphaerae</taxon>
        <taxon>Phycisphaerales</taxon>
        <taxon>Phycisphaeraceae</taxon>
        <taxon>Mucisphaera</taxon>
    </lineage>
</organism>
<protein>
    <submittedName>
        <fullName evidence="1">Uncharacterized protein</fullName>
    </submittedName>
</protein>
<reference evidence="1 2" key="1">
    <citation type="submission" date="2019-02" db="EMBL/GenBank/DDBJ databases">
        <title>Deep-cultivation of Planctomycetes and their phenomic and genomic characterization uncovers novel biology.</title>
        <authorList>
            <person name="Wiegand S."/>
            <person name="Jogler M."/>
            <person name="Boedeker C."/>
            <person name="Pinto D."/>
            <person name="Vollmers J."/>
            <person name="Rivas-Marin E."/>
            <person name="Kohn T."/>
            <person name="Peeters S.H."/>
            <person name="Heuer A."/>
            <person name="Rast P."/>
            <person name="Oberbeckmann S."/>
            <person name="Bunk B."/>
            <person name="Jeske O."/>
            <person name="Meyerdierks A."/>
            <person name="Storesund J.E."/>
            <person name="Kallscheuer N."/>
            <person name="Luecker S."/>
            <person name="Lage O.M."/>
            <person name="Pohl T."/>
            <person name="Merkel B.J."/>
            <person name="Hornburger P."/>
            <person name="Mueller R.-W."/>
            <person name="Bruemmer F."/>
            <person name="Labrenz M."/>
            <person name="Spormann A.M."/>
            <person name="Op den Camp H."/>
            <person name="Overmann J."/>
            <person name="Amann R."/>
            <person name="Jetten M.S.M."/>
            <person name="Mascher T."/>
            <person name="Medema M.H."/>
            <person name="Devos D.P."/>
            <person name="Kaster A.-K."/>
            <person name="Ovreas L."/>
            <person name="Rohde M."/>
            <person name="Galperin M.Y."/>
            <person name="Jogler C."/>
        </authorList>
    </citation>
    <scope>NUCLEOTIDE SEQUENCE [LARGE SCALE GENOMIC DNA]</scope>
    <source>
        <strain evidence="1 2">Pan265</strain>
    </source>
</reference>
<dbReference type="KEGG" id="mcad:Pan265_16830"/>
<evidence type="ECO:0000313" key="1">
    <source>
        <dbReference type="EMBL" id="QDU71830.1"/>
    </source>
</evidence>
<sequence>MMQVARMDWGMNVLAEWHCKAETHGIEVYRPDGYGRLGINTTTRTTPTLDFDLMYTAYQQGFDIDAAQRVRHGQFKGFQFCIEEDNQYLREVFLRASTLMLKVTYECRLVERCLEDKDIGSMLDSLTLT</sequence>
<proteinExistence type="predicted"/>
<dbReference type="AlphaFoldDB" id="A0A518BXY3"/>
<dbReference type="EMBL" id="CP036280">
    <property type="protein sequence ID" value="QDU71830.1"/>
    <property type="molecule type" value="Genomic_DNA"/>
</dbReference>
<gene>
    <name evidence="1" type="ORF">Pan265_16830</name>
</gene>
<name>A0A518BXY3_9BACT</name>
<accession>A0A518BXY3</accession>
<evidence type="ECO:0000313" key="2">
    <source>
        <dbReference type="Proteomes" id="UP000320386"/>
    </source>
</evidence>
<keyword evidence="2" id="KW-1185">Reference proteome</keyword>